<evidence type="ECO:0000313" key="12">
    <source>
        <dbReference type="Proteomes" id="UP000075901"/>
    </source>
</evidence>
<dbReference type="Pfam" id="PF14580">
    <property type="entry name" value="LRR_9"/>
    <property type="match status" value="1"/>
</dbReference>
<evidence type="ECO:0000256" key="1">
    <source>
        <dbReference type="ARBA" id="ARBA00004138"/>
    </source>
</evidence>
<dbReference type="InterPro" id="IPR001611">
    <property type="entry name" value="Leu-rich_rpt"/>
</dbReference>
<dbReference type="SMART" id="SM00365">
    <property type="entry name" value="LRR_SD22"/>
    <property type="match status" value="2"/>
</dbReference>
<feature type="compositionally biased region" description="Basic and acidic residues" evidence="9">
    <location>
        <begin position="236"/>
        <end position="249"/>
    </location>
</feature>
<proteinExistence type="inferred from homology"/>
<keyword evidence="12" id="KW-1185">Reference proteome</keyword>
<feature type="region of interest" description="Disordered" evidence="9">
    <location>
        <begin position="196"/>
        <end position="217"/>
    </location>
</feature>
<evidence type="ECO:0000256" key="9">
    <source>
        <dbReference type="SAM" id="MobiDB-lite"/>
    </source>
</evidence>
<dbReference type="FunFam" id="3.80.10.10:FF:000052">
    <property type="entry name" value="Leucine rich repeat containing 6"/>
    <property type="match status" value="1"/>
</dbReference>
<dbReference type="InterPro" id="IPR056496">
    <property type="entry name" value="CS_DNAAF11_C"/>
</dbReference>
<dbReference type="GO" id="GO:0036158">
    <property type="term" value="P:outer dynein arm assembly"/>
    <property type="evidence" value="ECO:0007669"/>
    <property type="project" value="TreeGrafter"/>
</dbReference>
<comment type="subcellular location">
    <subcellularLocation>
        <location evidence="1">Cell projection</location>
        <location evidence="1">Cilium</location>
    </subcellularLocation>
    <subcellularLocation>
        <location evidence="2">Cytoplasm</location>
    </subcellularLocation>
</comment>
<feature type="domain" description="Dynein axonemal assembly factor 11-like CS" evidence="10">
    <location>
        <begin position="225"/>
        <end position="343"/>
    </location>
</feature>
<dbReference type="Pfam" id="PF23602">
    <property type="entry name" value="CS_DNAAF11_C"/>
    <property type="match status" value="1"/>
</dbReference>
<dbReference type="AlphaFoldDB" id="A0A182SGZ7"/>
<keyword evidence="4" id="KW-0433">Leucine-rich repeat</keyword>
<keyword evidence="6" id="KW-0969">Cilium</keyword>
<dbReference type="VEuPathDB" id="VectorBase:AMAM006580"/>
<dbReference type="PANTHER" id="PTHR18849:SF0">
    <property type="entry name" value="CILIA- AND FLAGELLA-ASSOCIATED PROTEIN 410-RELATED"/>
    <property type="match status" value="1"/>
</dbReference>
<dbReference type="GO" id="GO:0005737">
    <property type="term" value="C:cytoplasm"/>
    <property type="evidence" value="ECO:0007669"/>
    <property type="project" value="UniProtKB-SubCell"/>
</dbReference>
<feature type="region of interest" description="Disordered" evidence="9">
    <location>
        <begin position="229"/>
        <end position="251"/>
    </location>
</feature>
<evidence type="ECO:0000313" key="11">
    <source>
        <dbReference type="EnsemblMetazoa" id="AMAM006580-PA"/>
    </source>
</evidence>
<organism evidence="11 12">
    <name type="scientific">Anopheles maculatus</name>
    <dbReference type="NCBI Taxonomy" id="74869"/>
    <lineage>
        <taxon>Eukaryota</taxon>
        <taxon>Metazoa</taxon>
        <taxon>Ecdysozoa</taxon>
        <taxon>Arthropoda</taxon>
        <taxon>Hexapoda</taxon>
        <taxon>Insecta</taxon>
        <taxon>Pterygota</taxon>
        <taxon>Neoptera</taxon>
        <taxon>Endopterygota</taxon>
        <taxon>Diptera</taxon>
        <taxon>Nematocera</taxon>
        <taxon>Culicoidea</taxon>
        <taxon>Culicidae</taxon>
        <taxon>Anophelinae</taxon>
        <taxon>Anopheles</taxon>
        <taxon>Anopheles maculatus group</taxon>
    </lineage>
</organism>
<sequence length="354" mass="42016">MVRITEQLIRKKSEHNELIIGTLEELSLHQEDIERIEHIGHWCRDLKILLLQSNLIPKLENLNRLKKLEYLNVAINNIERIENLEALEALRKLDLTLNFVGELTSVESLRDNYNLRELFLTGNPCTDFPGYREYVVQVLPQLEHLDGKEITRSERLRAAREFSSLRERIVQHEALHRIERDEQRVRVLQSIAEQEDSVRDLPDDDERKASEFWQQKSEHCPETRIQMAKFSRRGKDRTTKDADKPDEQKRKRRLFADCGRPYSLNEPRLSFEFRDEPDRFELDLHLYKYLDTSLVEVDAQPNYVRVTIKGKVFQLALKQDIQTDRSVCQRSEITGHMLIVMPKLNPERIVKLQW</sequence>
<accession>A0A182SGZ7</accession>
<evidence type="ECO:0000256" key="4">
    <source>
        <dbReference type="ARBA" id="ARBA00022614"/>
    </source>
</evidence>
<evidence type="ECO:0000256" key="3">
    <source>
        <dbReference type="ARBA" id="ARBA00022490"/>
    </source>
</evidence>
<reference evidence="12" key="1">
    <citation type="submission" date="2013-09" db="EMBL/GenBank/DDBJ databases">
        <title>The Genome Sequence of Anopheles maculatus species B.</title>
        <authorList>
            <consortium name="The Broad Institute Genomics Platform"/>
            <person name="Neafsey D.E."/>
            <person name="Besansky N."/>
            <person name="Howell P."/>
            <person name="Walton C."/>
            <person name="Young S.K."/>
            <person name="Zeng Q."/>
            <person name="Gargeya S."/>
            <person name="Fitzgerald M."/>
            <person name="Haas B."/>
            <person name="Abouelleil A."/>
            <person name="Allen A.W."/>
            <person name="Alvarado L."/>
            <person name="Arachchi H.M."/>
            <person name="Berlin A.M."/>
            <person name="Chapman S.B."/>
            <person name="Gainer-Dewar J."/>
            <person name="Goldberg J."/>
            <person name="Griggs A."/>
            <person name="Gujja S."/>
            <person name="Hansen M."/>
            <person name="Howarth C."/>
            <person name="Imamovic A."/>
            <person name="Ireland A."/>
            <person name="Larimer J."/>
            <person name="McCowan C."/>
            <person name="Murphy C."/>
            <person name="Pearson M."/>
            <person name="Poon T.W."/>
            <person name="Priest M."/>
            <person name="Roberts A."/>
            <person name="Saif S."/>
            <person name="Shea T."/>
            <person name="Sisk P."/>
            <person name="Sykes S."/>
            <person name="Wortman J."/>
            <person name="Nusbaum C."/>
            <person name="Birren B."/>
        </authorList>
    </citation>
    <scope>NUCLEOTIDE SEQUENCE [LARGE SCALE GENOMIC DNA]</scope>
    <source>
        <strain evidence="12">maculatus3</strain>
    </source>
</reference>
<evidence type="ECO:0000256" key="7">
    <source>
        <dbReference type="ARBA" id="ARBA00023273"/>
    </source>
</evidence>
<dbReference type="InterPro" id="IPR032675">
    <property type="entry name" value="LRR_dom_sf"/>
</dbReference>
<evidence type="ECO:0000256" key="6">
    <source>
        <dbReference type="ARBA" id="ARBA00023069"/>
    </source>
</evidence>
<dbReference type="PANTHER" id="PTHR18849">
    <property type="entry name" value="LEUCINE RICH REPEAT PROTEIN"/>
    <property type="match status" value="1"/>
</dbReference>
<keyword evidence="3" id="KW-0963">Cytoplasm</keyword>
<keyword evidence="5" id="KW-0677">Repeat</keyword>
<dbReference type="SUPFAM" id="SSF52058">
    <property type="entry name" value="L domain-like"/>
    <property type="match status" value="1"/>
</dbReference>
<keyword evidence="7" id="KW-0966">Cell projection</keyword>
<dbReference type="Proteomes" id="UP000075901">
    <property type="component" value="Unassembled WGS sequence"/>
</dbReference>
<protein>
    <recommendedName>
        <fullName evidence="10">Dynein axonemal assembly factor 11-like CS domain-containing protein</fullName>
    </recommendedName>
</protein>
<dbReference type="Gene3D" id="3.80.10.10">
    <property type="entry name" value="Ribonuclease Inhibitor"/>
    <property type="match status" value="1"/>
</dbReference>
<dbReference type="EnsemblMetazoa" id="AMAM006580-RA">
    <property type="protein sequence ID" value="AMAM006580-PA"/>
    <property type="gene ID" value="AMAM006580"/>
</dbReference>
<dbReference type="GO" id="GO:0005929">
    <property type="term" value="C:cilium"/>
    <property type="evidence" value="ECO:0007669"/>
    <property type="project" value="UniProtKB-SubCell"/>
</dbReference>
<name>A0A182SGZ7_9DIPT</name>
<evidence type="ECO:0000259" key="10">
    <source>
        <dbReference type="Pfam" id="PF23602"/>
    </source>
</evidence>
<evidence type="ECO:0000256" key="2">
    <source>
        <dbReference type="ARBA" id="ARBA00004496"/>
    </source>
</evidence>
<reference evidence="11" key="2">
    <citation type="submission" date="2020-05" db="UniProtKB">
        <authorList>
            <consortium name="EnsemblMetazoa"/>
        </authorList>
    </citation>
    <scope>IDENTIFICATION</scope>
    <source>
        <strain evidence="11">maculatus3</strain>
    </source>
</reference>
<evidence type="ECO:0000256" key="8">
    <source>
        <dbReference type="ARBA" id="ARBA00049982"/>
    </source>
</evidence>
<evidence type="ECO:0000256" key="5">
    <source>
        <dbReference type="ARBA" id="ARBA00022737"/>
    </source>
</evidence>
<dbReference type="PROSITE" id="PS51450">
    <property type="entry name" value="LRR"/>
    <property type="match status" value="2"/>
</dbReference>
<comment type="similarity">
    <text evidence="8">Belongs to the tilB family.</text>
</comment>